<feature type="compositionally biased region" description="Low complexity" evidence="1">
    <location>
        <begin position="162"/>
        <end position="183"/>
    </location>
</feature>
<evidence type="ECO:0000256" key="2">
    <source>
        <dbReference type="SAM" id="Phobius"/>
    </source>
</evidence>
<keyword evidence="2" id="KW-0812">Transmembrane</keyword>
<keyword evidence="2" id="KW-0472">Membrane</keyword>
<feature type="transmembrane region" description="Helical" evidence="2">
    <location>
        <begin position="316"/>
        <end position="336"/>
    </location>
</feature>
<dbReference type="SMART" id="SM00271">
    <property type="entry name" value="DnaJ"/>
    <property type="match status" value="1"/>
</dbReference>
<gene>
    <name evidence="4" type="ORF">ACFSAU_05580</name>
</gene>
<dbReference type="InterPro" id="IPR018253">
    <property type="entry name" value="DnaJ_domain_CS"/>
</dbReference>
<evidence type="ECO:0000313" key="4">
    <source>
        <dbReference type="EMBL" id="MFD1566956.1"/>
    </source>
</evidence>
<dbReference type="PROSITE" id="PS00636">
    <property type="entry name" value="DNAJ_1"/>
    <property type="match status" value="1"/>
</dbReference>
<organism evidence="4 5">
    <name type="scientific">Halolamina litorea</name>
    <dbReference type="NCBI Taxonomy" id="1515593"/>
    <lineage>
        <taxon>Archaea</taxon>
        <taxon>Methanobacteriati</taxon>
        <taxon>Methanobacteriota</taxon>
        <taxon>Stenosarchaea group</taxon>
        <taxon>Halobacteria</taxon>
        <taxon>Halobacteriales</taxon>
        <taxon>Haloferacaceae</taxon>
    </lineage>
</organism>
<protein>
    <submittedName>
        <fullName evidence="4">DnaJ domain-containing protein</fullName>
    </submittedName>
</protein>
<proteinExistence type="predicted"/>
<evidence type="ECO:0000259" key="3">
    <source>
        <dbReference type="PROSITE" id="PS50076"/>
    </source>
</evidence>
<dbReference type="InterPro" id="IPR036869">
    <property type="entry name" value="J_dom_sf"/>
</dbReference>
<dbReference type="PANTHER" id="PTHR43096">
    <property type="entry name" value="DNAJ HOMOLOG 1, MITOCHONDRIAL-RELATED"/>
    <property type="match status" value="1"/>
</dbReference>
<sequence>MPADLYDVLGTSDDASAEELKGAYRERVREYHPDVNDHPEGDAQFKLIRKAHDVLSDPAERKDYDRLGHREYVEKNLDDLPPISVFPDEDLPDGTTTSDADQTTSSSSSSGSSASTGPSDRSRSTTTDTSGSASGSSSRTSASTSTTSSTTSTDTDSRESTTTDSGSRGSDTSASASGSTNTTRQRRERDERGTSQRDSTTSSGGNGGGTTAGAERDSWDAATNTARSPSTEPSTSAGARRRRGLRRWYGVVAIGLLAYLAGLGIYAAGRQAALRTAVSDLTANPVGTLLGGFPLASPGRYALNAVETATAGTPTLGLLLPVGAAVLPLVVLTAVGRFGRGAAWVYALPSLAPAVVLGLWFVSAVPTWAALLGLVVLPVLSGGGFLVDVGRYLRATR</sequence>
<dbReference type="PANTHER" id="PTHR43096:SF58">
    <property type="entry name" value="CHAPERONE DNAJ-DOMAIN SUPERFAMILY PROTEIN"/>
    <property type="match status" value="1"/>
</dbReference>
<feature type="compositionally biased region" description="Low complexity" evidence="1">
    <location>
        <begin position="93"/>
        <end position="154"/>
    </location>
</feature>
<evidence type="ECO:0000313" key="5">
    <source>
        <dbReference type="Proteomes" id="UP001597139"/>
    </source>
</evidence>
<dbReference type="CDD" id="cd06257">
    <property type="entry name" value="DnaJ"/>
    <property type="match status" value="1"/>
</dbReference>
<dbReference type="EMBL" id="JBHUCZ010000002">
    <property type="protein sequence ID" value="MFD1566956.1"/>
    <property type="molecule type" value="Genomic_DNA"/>
</dbReference>
<dbReference type="PRINTS" id="PR00625">
    <property type="entry name" value="JDOMAIN"/>
</dbReference>
<dbReference type="Proteomes" id="UP001597139">
    <property type="component" value="Unassembled WGS sequence"/>
</dbReference>
<feature type="compositionally biased region" description="Basic and acidic residues" evidence="1">
    <location>
        <begin position="185"/>
        <end position="195"/>
    </location>
</feature>
<accession>A0ABD6BPP1</accession>
<keyword evidence="5" id="KW-1185">Reference proteome</keyword>
<dbReference type="Gene3D" id="1.10.287.110">
    <property type="entry name" value="DnaJ domain"/>
    <property type="match status" value="1"/>
</dbReference>
<evidence type="ECO:0000256" key="1">
    <source>
        <dbReference type="SAM" id="MobiDB-lite"/>
    </source>
</evidence>
<feature type="region of interest" description="Disordered" evidence="1">
    <location>
        <begin position="73"/>
        <end position="241"/>
    </location>
</feature>
<dbReference type="InterPro" id="IPR001623">
    <property type="entry name" value="DnaJ_domain"/>
</dbReference>
<dbReference type="RefSeq" id="WP_267646600.1">
    <property type="nucleotide sequence ID" value="NZ_JANHGR010000001.1"/>
</dbReference>
<dbReference type="PROSITE" id="PS50076">
    <property type="entry name" value="DNAJ_2"/>
    <property type="match status" value="1"/>
</dbReference>
<dbReference type="SUPFAM" id="SSF46565">
    <property type="entry name" value="Chaperone J-domain"/>
    <property type="match status" value="1"/>
</dbReference>
<dbReference type="AlphaFoldDB" id="A0ABD6BPP1"/>
<reference evidence="4 5" key="1">
    <citation type="journal article" date="2019" name="Int. J. Syst. Evol. Microbiol.">
        <title>The Global Catalogue of Microorganisms (GCM) 10K type strain sequencing project: providing services to taxonomists for standard genome sequencing and annotation.</title>
        <authorList>
            <consortium name="The Broad Institute Genomics Platform"/>
            <consortium name="The Broad Institute Genome Sequencing Center for Infectious Disease"/>
            <person name="Wu L."/>
            <person name="Ma J."/>
        </authorList>
    </citation>
    <scope>NUCLEOTIDE SEQUENCE [LARGE SCALE GENOMIC DNA]</scope>
    <source>
        <strain evidence="4 5">CGMCC 1.12859</strain>
    </source>
</reference>
<feature type="transmembrane region" description="Helical" evidence="2">
    <location>
        <begin position="343"/>
        <end position="362"/>
    </location>
</feature>
<feature type="domain" description="J" evidence="3">
    <location>
        <begin position="4"/>
        <end position="68"/>
    </location>
</feature>
<feature type="transmembrane region" description="Helical" evidence="2">
    <location>
        <begin position="368"/>
        <end position="387"/>
    </location>
</feature>
<comment type="caution">
    <text evidence="4">The sequence shown here is derived from an EMBL/GenBank/DDBJ whole genome shotgun (WGS) entry which is preliminary data.</text>
</comment>
<name>A0ABD6BPP1_9EURY</name>
<feature type="transmembrane region" description="Helical" evidence="2">
    <location>
        <begin position="248"/>
        <end position="269"/>
    </location>
</feature>
<dbReference type="Pfam" id="PF00226">
    <property type="entry name" value="DnaJ"/>
    <property type="match status" value="1"/>
</dbReference>
<keyword evidence="2" id="KW-1133">Transmembrane helix</keyword>
<feature type="compositionally biased region" description="Polar residues" evidence="1">
    <location>
        <begin position="221"/>
        <end position="236"/>
    </location>
</feature>